<evidence type="ECO:0000313" key="2">
    <source>
        <dbReference type="EMBL" id="BBO80310.1"/>
    </source>
</evidence>
<feature type="transmembrane region" description="Helical" evidence="1">
    <location>
        <begin position="288"/>
        <end position="315"/>
    </location>
</feature>
<name>A0A5K7ZNR9_9BACT</name>
<feature type="transmembrane region" description="Helical" evidence="1">
    <location>
        <begin position="327"/>
        <end position="349"/>
    </location>
</feature>
<evidence type="ECO:0000313" key="3">
    <source>
        <dbReference type="Proteomes" id="UP000425960"/>
    </source>
</evidence>
<feature type="transmembrane region" description="Helical" evidence="1">
    <location>
        <begin position="383"/>
        <end position="405"/>
    </location>
</feature>
<evidence type="ECO:0000256" key="1">
    <source>
        <dbReference type="SAM" id="Phobius"/>
    </source>
</evidence>
<dbReference type="Proteomes" id="UP000425960">
    <property type="component" value="Chromosome"/>
</dbReference>
<protein>
    <submittedName>
        <fullName evidence="2">Uncharacterized protein</fullName>
    </submittedName>
</protein>
<organism evidence="2 3">
    <name type="scientific">Desulfosarcina ovata subsp. sediminis</name>
    <dbReference type="NCBI Taxonomy" id="885957"/>
    <lineage>
        <taxon>Bacteria</taxon>
        <taxon>Pseudomonadati</taxon>
        <taxon>Thermodesulfobacteriota</taxon>
        <taxon>Desulfobacteria</taxon>
        <taxon>Desulfobacterales</taxon>
        <taxon>Desulfosarcinaceae</taxon>
        <taxon>Desulfosarcina</taxon>
    </lineage>
</organism>
<feature type="transmembrane region" description="Helical" evidence="1">
    <location>
        <begin position="6"/>
        <end position="32"/>
    </location>
</feature>
<dbReference type="KEGG" id="dov:DSCO28_08760"/>
<keyword evidence="1" id="KW-1133">Transmembrane helix</keyword>
<feature type="transmembrane region" description="Helical" evidence="1">
    <location>
        <begin position="245"/>
        <end position="268"/>
    </location>
</feature>
<proteinExistence type="predicted"/>
<dbReference type="RefSeq" id="WP_155321304.1">
    <property type="nucleotide sequence ID" value="NZ_AP021876.1"/>
</dbReference>
<reference evidence="2 3" key="1">
    <citation type="submission" date="2019-11" db="EMBL/GenBank/DDBJ databases">
        <title>Comparative genomics of hydrocarbon-degrading Desulfosarcina strains.</title>
        <authorList>
            <person name="Watanabe M."/>
            <person name="Kojima H."/>
            <person name="Fukui M."/>
        </authorList>
    </citation>
    <scope>NUCLEOTIDE SEQUENCE [LARGE SCALE GENOMIC DNA]</scope>
    <source>
        <strain evidence="2 3">28bB2T</strain>
    </source>
</reference>
<sequence>MIDATLLFNITPIPLLSVLVWIVLVLTALLLARLPFKEVMASLGRSIYQSGRIAATAVRLAEKQLKARNRQIRLAADLTRAERQVEREFERIGAAVERSQITVPSLQRNINGQLDKLKNDYQKSADIPQGLSDWVRVIDAIAGIRPPVDPMAATILENIHSTLKKQHHVALNGHRQAVSQRHRVLAGMLPQWRKTEKRLKGIETATLVVSSRAERVDRCMADYEAIRTNTDSSERSLSASALTRFFAAALVLGIFAIGVIVNFNLIALPMSEMVGANSYIGSFNTADVAGFFLVGVQVVVGIFLMDTLCITRLFPMLGGLDERQRTWFFWSLLASLIVLAGIDAALVLIRDRMIMDMEILKQSLAGLDPDQAVTQTLPTVGRMALGFVLPFILATAAIPLEAFIATSRILLGLLGEFLLRAVATLLHLGGSVGRLLTTVLVKTYDLFIFPALWAEAQIVRKIADKTRLRRRPHLIPTLKNQTVPMTEGRMACKKSID</sequence>
<keyword evidence="1" id="KW-0812">Transmembrane</keyword>
<gene>
    <name evidence="2" type="ORF">DSCO28_08760</name>
</gene>
<keyword evidence="1" id="KW-0472">Membrane</keyword>
<dbReference type="AlphaFoldDB" id="A0A5K7ZNR9"/>
<accession>A0A5K7ZNR9</accession>
<dbReference type="EMBL" id="AP021876">
    <property type="protein sequence ID" value="BBO80310.1"/>
    <property type="molecule type" value="Genomic_DNA"/>
</dbReference>